<protein>
    <submittedName>
        <fullName evidence="1">Uncharacterized protein</fullName>
    </submittedName>
</protein>
<name>W7BD20_9LIST</name>
<reference evidence="1 2" key="1">
    <citation type="journal article" date="2014" name="Int. J. Syst. Evol. Microbiol.">
        <title>Listeria floridensis sp. nov., Listeria aquatica sp. nov., Listeria cornellensis sp. nov., Listeria riparia sp. nov. and Listeria grandensis sp. nov., from agricultural and natural environments.</title>
        <authorList>
            <person name="den Bakker H.C."/>
            <person name="Warchocki S."/>
            <person name="Wright E.M."/>
            <person name="Allred A.F."/>
            <person name="Ahlstrom C."/>
            <person name="Manuel C.S."/>
            <person name="Stasiewicz M.J."/>
            <person name="Burrell A."/>
            <person name="Roof S."/>
            <person name="Strawn L."/>
            <person name="Fortes E.D."/>
            <person name="Nightingale K.K."/>
            <person name="Kephart D."/>
            <person name="Wiedmann M."/>
        </authorList>
    </citation>
    <scope>NUCLEOTIDE SEQUENCE [LARGE SCALE GENOMIC DNA]</scope>
    <source>
        <strain evidence="2">FSL F6-971</strain>
    </source>
</reference>
<evidence type="ECO:0000313" key="1">
    <source>
        <dbReference type="EMBL" id="EUJ25049.1"/>
    </source>
</evidence>
<organism evidence="1 2">
    <name type="scientific">Listeria grandensis FSL F6-0971</name>
    <dbReference type="NCBI Taxonomy" id="1265819"/>
    <lineage>
        <taxon>Bacteria</taxon>
        <taxon>Bacillati</taxon>
        <taxon>Bacillota</taxon>
        <taxon>Bacilli</taxon>
        <taxon>Bacillales</taxon>
        <taxon>Listeriaceae</taxon>
        <taxon>Listeria</taxon>
    </lineage>
</organism>
<gene>
    <name evidence="1" type="ORF">PGRAN_04210</name>
</gene>
<comment type="caution">
    <text evidence="1">The sequence shown here is derived from an EMBL/GenBank/DDBJ whole genome shotgun (WGS) entry which is preliminary data.</text>
</comment>
<evidence type="ECO:0000313" key="2">
    <source>
        <dbReference type="Proteomes" id="UP000019253"/>
    </source>
</evidence>
<dbReference type="EMBL" id="AODD01000002">
    <property type="protein sequence ID" value="EUJ25049.1"/>
    <property type="molecule type" value="Genomic_DNA"/>
</dbReference>
<sequence>MLLYPTNDPFAVNLDMLKKNELEECLKWQCLIHNKSYFFHKLPYWRDETEYRWVAHANEVQKNLFVDYKESLKAIIVGNDVSKIDLKKIQGLHLDVPIYRVLTSAWINTIHEVTDDDILILDSSFPLIPNSTDTFFQIRDCNGKSISTHFNGKTGDVSILPE</sequence>
<dbReference type="AlphaFoldDB" id="W7BD20"/>
<dbReference type="Proteomes" id="UP000019253">
    <property type="component" value="Unassembled WGS sequence"/>
</dbReference>
<proteinExistence type="predicted"/>
<keyword evidence="2" id="KW-1185">Reference proteome</keyword>
<dbReference type="RefSeq" id="WP_036065177.1">
    <property type="nucleotide sequence ID" value="NZ_AODD01000002.1"/>
</dbReference>
<accession>W7BD20</accession>